<dbReference type="Proteomes" id="UP001497516">
    <property type="component" value="Chromosome 1"/>
</dbReference>
<evidence type="ECO:0000256" key="3">
    <source>
        <dbReference type="ARBA" id="ARBA00012718"/>
    </source>
</evidence>
<sequence length="198" mass="22277">MATESSESTSSSATVSEFIYTPFYCEENIYFLCKKLCENGRANADGSDLFVVFISNEKKAAGSLRNSFMEFDLLIGGEPLKSWLFIVDPALESEGEYTSRWGCAMGIIMLRAFRLYRVVQAPVFLRGFASDIRHMKDSADGTVNNLKDYMDIHAPTEVAAIEELIEMVLRQDEKHGAVIKESQVKEFFSQLNLPNCSH</sequence>
<dbReference type="GO" id="GO:0005634">
    <property type="term" value="C:nucleus"/>
    <property type="evidence" value="ECO:0007669"/>
    <property type="project" value="TreeGrafter"/>
</dbReference>
<evidence type="ECO:0000313" key="11">
    <source>
        <dbReference type="Proteomes" id="UP001497516"/>
    </source>
</evidence>
<dbReference type="AlphaFoldDB" id="A0AAV2C9N6"/>
<name>A0AAV2C9N6_9ROSI</name>
<dbReference type="Gene3D" id="3.10.620.10">
    <property type="entry name" value="Protein N-terminal glutamine amidohydrolase, alpha beta roll"/>
    <property type="match status" value="2"/>
</dbReference>
<evidence type="ECO:0000256" key="5">
    <source>
        <dbReference type="ARBA" id="ARBA00022801"/>
    </source>
</evidence>
<evidence type="ECO:0000256" key="8">
    <source>
        <dbReference type="RuleBase" id="RU367082"/>
    </source>
</evidence>
<evidence type="ECO:0000256" key="6">
    <source>
        <dbReference type="ARBA" id="ARBA00029677"/>
    </source>
</evidence>
<protein>
    <recommendedName>
        <fullName evidence="4 8">Protein N-terminal glutamine amidohydrolase</fullName>
        <ecNumber evidence="3 8">3.5.1.122</ecNumber>
    </recommendedName>
    <alternativeName>
        <fullName evidence="6 8">Protein NH2-terminal glutamine deamidase</fullName>
    </alternativeName>
</protein>
<dbReference type="GO" id="GO:0008418">
    <property type="term" value="F:protein-N-terminal asparagine amidohydrolase activity"/>
    <property type="evidence" value="ECO:0007669"/>
    <property type="project" value="UniProtKB-UniRule"/>
</dbReference>
<evidence type="ECO:0000256" key="2">
    <source>
        <dbReference type="ARBA" id="ARBA00011245"/>
    </source>
</evidence>
<evidence type="ECO:0000313" key="10">
    <source>
        <dbReference type="EMBL" id="CAL1353232.1"/>
    </source>
</evidence>
<evidence type="ECO:0000256" key="4">
    <source>
        <dbReference type="ARBA" id="ARBA00021247"/>
    </source>
</evidence>
<feature type="domain" description="Protein N-terminal glutamine amidohydrolase alpha beta roll" evidence="9">
    <location>
        <begin position="20"/>
        <end position="60"/>
    </location>
</feature>
<evidence type="ECO:0000259" key="9">
    <source>
        <dbReference type="Pfam" id="PF09764"/>
    </source>
</evidence>
<comment type="subunit">
    <text evidence="2 8">Monomer.</text>
</comment>
<dbReference type="InterPro" id="IPR023128">
    <property type="entry name" value="Prot_N_Gln_amidohydro_ab_roll"/>
</dbReference>
<dbReference type="GO" id="GO:0005829">
    <property type="term" value="C:cytosol"/>
    <property type="evidence" value="ECO:0007669"/>
    <property type="project" value="TreeGrafter"/>
</dbReference>
<comment type="similarity">
    <text evidence="1 8">Belongs to the NTAQ1 family.</text>
</comment>
<evidence type="ECO:0000256" key="7">
    <source>
        <dbReference type="ARBA" id="ARBA00048768"/>
    </source>
</evidence>
<dbReference type="PANTHER" id="PTHR13035">
    <property type="entry name" value="PROTEIN N-TERMINAL GLUTAMINE AMIDOHYDROLASE"/>
    <property type="match status" value="1"/>
</dbReference>
<dbReference type="EC" id="3.5.1.122" evidence="3 8"/>
<proteinExistence type="inferred from homology"/>
<comment type="catalytic activity">
    <reaction evidence="7 8">
        <text>N-terminal L-glutaminyl-[protein] + H2O = N-terminal L-glutamyl-[protein] + NH4(+)</text>
        <dbReference type="Rhea" id="RHEA:50680"/>
        <dbReference type="Rhea" id="RHEA-COMP:12668"/>
        <dbReference type="Rhea" id="RHEA-COMP:12777"/>
        <dbReference type="ChEBI" id="CHEBI:15377"/>
        <dbReference type="ChEBI" id="CHEBI:28938"/>
        <dbReference type="ChEBI" id="CHEBI:64721"/>
        <dbReference type="ChEBI" id="CHEBI:64722"/>
        <dbReference type="EC" id="3.5.1.122"/>
    </reaction>
</comment>
<comment type="function">
    <text evidence="8">Mediates the side-chain deamidation of N-terminal glutamine residues to glutamate, an important step in N-end rule pathway of protein degradation. Conversion of the resulting N-terminal glutamine to glutamate renders the protein susceptible to arginylation, polyubiquitination and degradation as specified by the N-end rule. Does not act on substrates with internal or C-terminal glutamine and does not act on non-glutamine residues in any position.</text>
</comment>
<organism evidence="10 11">
    <name type="scientific">Linum trigynum</name>
    <dbReference type="NCBI Taxonomy" id="586398"/>
    <lineage>
        <taxon>Eukaryota</taxon>
        <taxon>Viridiplantae</taxon>
        <taxon>Streptophyta</taxon>
        <taxon>Embryophyta</taxon>
        <taxon>Tracheophyta</taxon>
        <taxon>Spermatophyta</taxon>
        <taxon>Magnoliopsida</taxon>
        <taxon>eudicotyledons</taxon>
        <taxon>Gunneridae</taxon>
        <taxon>Pentapetalae</taxon>
        <taxon>rosids</taxon>
        <taxon>fabids</taxon>
        <taxon>Malpighiales</taxon>
        <taxon>Linaceae</taxon>
        <taxon>Linum</taxon>
    </lineage>
</organism>
<keyword evidence="11" id="KW-1185">Reference proteome</keyword>
<dbReference type="Pfam" id="PF09764">
    <property type="entry name" value="Nt_Gln_amidase"/>
    <property type="match status" value="2"/>
</dbReference>
<dbReference type="InterPro" id="IPR039733">
    <property type="entry name" value="NTAQ1"/>
</dbReference>
<dbReference type="InterPro" id="IPR037132">
    <property type="entry name" value="N_Gln_amidohydro_ab_roll_sf"/>
</dbReference>
<gene>
    <name evidence="10" type="ORF">LTRI10_LOCUS1149</name>
</gene>
<dbReference type="EMBL" id="OZ034813">
    <property type="protein sequence ID" value="CAL1353232.1"/>
    <property type="molecule type" value="Genomic_DNA"/>
</dbReference>
<feature type="domain" description="Protein N-terminal glutamine amidohydrolase alpha beta roll" evidence="9">
    <location>
        <begin position="112"/>
        <end position="188"/>
    </location>
</feature>
<dbReference type="GO" id="GO:0070773">
    <property type="term" value="F:protein-N-terminal glutamine amidohydrolase activity"/>
    <property type="evidence" value="ECO:0007669"/>
    <property type="project" value="UniProtKB-UniRule"/>
</dbReference>
<accession>A0AAV2C9N6</accession>
<keyword evidence="5 8" id="KW-0378">Hydrolase</keyword>
<evidence type="ECO:0000256" key="1">
    <source>
        <dbReference type="ARBA" id="ARBA00008985"/>
    </source>
</evidence>
<reference evidence="10 11" key="1">
    <citation type="submission" date="2024-04" db="EMBL/GenBank/DDBJ databases">
        <authorList>
            <person name="Fracassetti M."/>
        </authorList>
    </citation>
    <scope>NUCLEOTIDE SEQUENCE [LARGE SCALE GENOMIC DNA]</scope>
</reference>
<dbReference type="PANTHER" id="PTHR13035:SF0">
    <property type="entry name" value="PROTEIN N-TERMINAL GLUTAMINE AMIDOHYDROLASE"/>
    <property type="match status" value="1"/>
</dbReference>